<feature type="domain" description="Major facilitator superfamily (MFS) profile" evidence="9">
    <location>
        <begin position="1"/>
        <end position="392"/>
    </location>
</feature>
<dbReference type="Proteomes" id="UP000054858">
    <property type="component" value="Unassembled WGS sequence"/>
</dbReference>
<comment type="subcellular location">
    <subcellularLocation>
        <location evidence="1">Cell membrane</location>
        <topology evidence="1">Multi-pass membrane protein</topology>
    </subcellularLocation>
</comment>
<dbReference type="InterPro" id="IPR020846">
    <property type="entry name" value="MFS_dom"/>
</dbReference>
<evidence type="ECO:0000256" key="7">
    <source>
        <dbReference type="ARBA" id="ARBA00023136"/>
    </source>
</evidence>
<organism evidence="10 11">
    <name type="scientific">Legionella oakridgensis</name>
    <dbReference type="NCBI Taxonomy" id="29423"/>
    <lineage>
        <taxon>Bacteria</taxon>
        <taxon>Pseudomonadati</taxon>
        <taxon>Pseudomonadota</taxon>
        <taxon>Gammaproteobacteria</taxon>
        <taxon>Legionellales</taxon>
        <taxon>Legionellaceae</taxon>
        <taxon>Legionella</taxon>
    </lineage>
</organism>
<feature type="transmembrane region" description="Helical" evidence="8">
    <location>
        <begin position="20"/>
        <end position="39"/>
    </location>
</feature>
<evidence type="ECO:0000256" key="6">
    <source>
        <dbReference type="ARBA" id="ARBA00022989"/>
    </source>
</evidence>
<evidence type="ECO:0000313" key="11">
    <source>
        <dbReference type="Proteomes" id="UP000054858"/>
    </source>
</evidence>
<evidence type="ECO:0000256" key="4">
    <source>
        <dbReference type="ARBA" id="ARBA00022475"/>
    </source>
</evidence>
<evidence type="ECO:0000256" key="8">
    <source>
        <dbReference type="SAM" id="Phobius"/>
    </source>
</evidence>
<keyword evidence="5 8" id="KW-0812">Transmembrane</keyword>
<feature type="transmembrane region" description="Helical" evidence="8">
    <location>
        <begin position="304"/>
        <end position="321"/>
    </location>
</feature>
<evidence type="ECO:0000313" key="10">
    <source>
        <dbReference type="EMBL" id="KTD44770.1"/>
    </source>
</evidence>
<dbReference type="PROSITE" id="PS50850">
    <property type="entry name" value="MFS"/>
    <property type="match status" value="1"/>
</dbReference>
<dbReference type="Pfam" id="PF07690">
    <property type="entry name" value="MFS_1"/>
    <property type="match status" value="1"/>
</dbReference>
<comment type="similarity">
    <text evidence="2">Belongs to the major facilitator superfamily.</text>
</comment>
<feature type="transmembrane region" description="Helical" evidence="8">
    <location>
        <begin position="201"/>
        <end position="225"/>
    </location>
</feature>
<dbReference type="PANTHER" id="PTHR43271:SF2">
    <property type="entry name" value="BLL2771 PROTEIN"/>
    <property type="match status" value="1"/>
</dbReference>
<protein>
    <submittedName>
        <fullName evidence="10">Multidrug resistance protein D</fullName>
    </submittedName>
</protein>
<feature type="transmembrane region" description="Helical" evidence="8">
    <location>
        <begin position="76"/>
        <end position="95"/>
    </location>
</feature>
<feature type="transmembrane region" description="Helical" evidence="8">
    <location>
        <begin position="342"/>
        <end position="363"/>
    </location>
</feature>
<keyword evidence="3" id="KW-0813">Transport</keyword>
<dbReference type="SUPFAM" id="SSF103473">
    <property type="entry name" value="MFS general substrate transporter"/>
    <property type="match status" value="1"/>
</dbReference>
<feature type="transmembrane region" description="Helical" evidence="8">
    <location>
        <begin position="130"/>
        <end position="157"/>
    </location>
</feature>
<evidence type="ECO:0000256" key="2">
    <source>
        <dbReference type="ARBA" id="ARBA00008335"/>
    </source>
</evidence>
<dbReference type="PATRIC" id="fig|29423.5.peg.19"/>
<feature type="transmembrane region" description="Helical" evidence="8">
    <location>
        <begin position="369"/>
        <end position="388"/>
    </location>
</feature>
<keyword evidence="4" id="KW-1003">Cell membrane</keyword>
<name>A0A0W0XJX7_9GAMM</name>
<keyword evidence="6 8" id="KW-1133">Transmembrane helix</keyword>
<gene>
    <name evidence="10" type="ORF">Loak_0019</name>
</gene>
<feature type="transmembrane region" description="Helical" evidence="8">
    <location>
        <begin position="245"/>
        <end position="267"/>
    </location>
</feature>
<dbReference type="PANTHER" id="PTHR43271">
    <property type="entry name" value="BLL2771 PROTEIN"/>
    <property type="match status" value="1"/>
</dbReference>
<dbReference type="EMBL" id="LNYP01000001">
    <property type="protein sequence ID" value="KTD44770.1"/>
    <property type="molecule type" value="Genomic_DNA"/>
</dbReference>
<dbReference type="GO" id="GO:0022857">
    <property type="term" value="F:transmembrane transporter activity"/>
    <property type="evidence" value="ECO:0007669"/>
    <property type="project" value="InterPro"/>
</dbReference>
<dbReference type="InterPro" id="IPR036259">
    <property type="entry name" value="MFS_trans_sf"/>
</dbReference>
<dbReference type="AlphaFoldDB" id="A0A0W0XJX7"/>
<evidence type="ECO:0000256" key="1">
    <source>
        <dbReference type="ARBA" id="ARBA00004651"/>
    </source>
</evidence>
<evidence type="ECO:0000256" key="5">
    <source>
        <dbReference type="ARBA" id="ARBA00022692"/>
    </source>
</evidence>
<sequence length="396" mass="44315">MNLLNPRYKPLYFSTSMRFLTQASQYFYYVLMPILVVGLSSQPQLIKLTVSVFFFGLSVSLFFSGPLIDTLGVPKSFWLGLFIFLIGTVICAFSEDVYTMMVGRLVQAIAVGILQILSKSMISSSSERTTFFVIYCIFVSFSPTIAMLATSLILYFFSWQASFVFLLILSVFVLGIGVYGMDKNTAQPLSEKHGKIRLKTYLILLKETGFIPLILSYSTVNAVSAPFYVTITYTLVHVLHYQPHVIGLISAVFTVVGVIGTSLSLLVEKTSYKRHVMNIGFGLSFLGCFLLFLCAVFFPPSILAFVLPLAWYILGSNFFYAKFNTYIIEQFEHVSKNIALSSMAIGTAAVSSLATFICSFHGHETIMKTAFLMFGMVVLSIGFYWHAVTRMKKNKQ</sequence>
<comment type="caution">
    <text evidence="10">The sequence shown here is derived from an EMBL/GenBank/DDBJ whole genome shotgun (WGS) entry which is preliminary data.</text>
</comment>
<dbReference type="RefSeq" id="WP_058388762.1">
    <property type="nucleotide sequence ID" value="NZ_LCUA01000031.1"/>
</dbReference>
<evidence type="ECO:0000259" key="9">
    <source>
        <dbReference type="PROSITE" id="PS50850"/>
    </source>
</evidence>
<dbReference type="InterPro" id="IPR011701">
    <property type="entry name" value="MFS"/>
</dbReference>
<feature type="transmembrane region" description="Helical" evidence="8">
    <location>
        <begin position="163"/>
        <end position="181"/>
    </location>
</feature>
<accession>A0A0W0XJX7</accession>
<reference evidence="10 11" key="1">
    <citation type="submission" date="2015-11" db="EMBL/GenBank/DDBJ databases">
        <title>Genomic analysis of 38 Legionella species identifies large and diverse effector repertoires.</title>
        <authorList>
            <person name="Burstein D."/>
            <person name="Amaro F."/>
            <person name="Zusman T."/>
            <person name="Lifshitz Z."/>
            <person name="Cohen O."/>
            <person name="Gilbert J.A."/>
            <person name="Pupko T."/>
            <person name="Shuman H.A."/>
            <person name="Segal G."/>
        </authorList>
    </citation>
    <scope>NUCLEOTIDE SEQUENCE [LARGE SCALE GENOMIC DNA]</scope>
    <source>
        <strain evidence="10 11">Oak Ridge-10</strain>
    </source>
</reference>
<feature type="transmembrane region" description="Helical" evidence="8">
    <location>
        <begin position="279"/>
        <end position="298"/>
    </location>
</feature>
<proteinExistence type="inferred from homology"/>
<dbReference type="Gene3D" id="1.20.1720.10">
    <property type="entry name" value="Multidrug resistance protein D"/>
    <property type="match status" value="1"/>
</dbReference>
<keyword evidence="7 8" id="KW-0472">Membrane</keyword>
<dbReference type="GO" id="GO:0005886">
    <property type="term" value="C:plasma membrane"/>
    <property type="evidence" value="ECO:0007669"/>
    <property type="project" value="UniProtKB-SubCell"/>
</dbReference>
<evidence type="ECO:0000256" key="3">
    <source>
        <dbReference type="ARBA" id="ARBA00022448"/>
    </source>
</evidence>
<feature type="transmembrane region" description="Helical" evidence="8">
    <location>
        <begin position="45"/>
        <end position="64"/>
    </location>
</feature>